<sequence length="81" mass="8956">MFIFTGFNRRGLIRPYPSPVQHAVCGAACLRNAFILLFDSVKATVLSFSCRWGVNQPLNSAGLAVPLRCHSWNSPAVQEHL</sequence>
<reference evidence="1 2" key="1">
    <citation type="journal article" date="2023" name="Arcadia Sci">
        <title>De novo assembly of a long-read Amblyomma americanum tick genome.</title>
        <authorList>
            <person name="Chou S."/>
            <person name="Poskanzer K.E."/>
            <person name="Rollins M."/>
            <person name="Thuy-Boun P.S."/>
        </authorList>
    </citation>
    <scope>NUCLEOTIDE SEQUENCE [LARGE SCALE GENOMIC DNA]</scope>
    <source>
        <strain evidence="1">F_SG_1</strain>
        <tissue evidence="1">Salivary glands</tissue>
    </source>
</reference>
<protein>
    <submittedName>
        <fullName evidence="1">Uncharacterized protein</fullName>
    </submittedName>
</protein>
<name>A0AAQ4DW34_AMBAM</name>
<dbReference type="Proteomes" id="UP001321473">
    <property type="component" value="Unassembled WGS sequence"/>
</dbReference>
<evidence type="ECO:0000313" key="1">
    <source>
        <dbReference type="EMBL" id="KAK8766674.1"/>
    </source>
</evidence>
<gene>
    <name evidence="1" type="ORF">V5799_006545</name>
</gene>
<dbReference type="AlphaFoldDB" id="A0AAQ4DW34"/>
<accession>A0AAQ4DW34</accession>
<keyword evidence="2" id="KW-1185">Reference proteome</keyword>
<organism evidence="1 2">
    <name type="scientific">Amblyomma americanum</name>
    <name type="common">Lone star tick</name>
    <dbReference type="NCBI Taxonomy" id="6943"/>
    <lineage>
        <taxon>Eukaryota</taxon>
        <taxon>Metazoa</taxon>
        <taxon>Ecdysozoa</taxon>
        <taxon>Arthropoda</taxon>
        <taxon>Chelicerata</taxon>
        <taxon>Arachnida</taxon>
        <taxon>Acari</taxon>
        <taxon>Parasitiformes</taxon>
        <taxon>Ixodida</taxon>
        <taxon>Ixodoidea</taxon>
        <taxon>Ixodidae</taxon>
        <taxon>Amblyomminae</taxon>
        <taxon>Amblyomma</taxon>
    </lineage>
</organism>
<dbReference type="EMBL" id="JARKHS020026111">
    <property type="protein sequence ID" value="KAK8766674.1"/>
    <property type="molecule type" value="Genomic_DNA"/>
</dbReference>
<proteinExistence type="predicted"/>
<evidence type="ECO:0000313" key="2">
    <source>
        <dbReference type="Proteomes" id="UP001321473"/>
    </source>
</evidence>
<comment type="caution">
    <text evidence="1">The sequence shown here is derived from an EMBL/GenBank/DDBJ whole genome shotgun (WGS) entry which is preliminary data.</text>
</comment>